<keyword evidence="3 5" id="KW-1133">Transmembrane helix</keyword>
<feature type="transmembrane region" description="Helical" evidence="5">
    <location>
        <begin position="127"/>
        <end position="147"/>
    </location>
</feature>
<dbReference type="KEGG" id="mta:Moth_2058"/>
<feature type="transmembrane region" description="Helical" evidence="5">
    <location>
        <begin position="5"/>
        <end position="22"/>
    </location>
</feature>
<keyword evidence="2 5" id="KW-0812">Transmembrane</keyword>
<comment type="subcellular location">
    <subcellularLocation>
        <location evidence="1">Membrane</location>
        <topology evidence="1">Multi-pass membrane protein</topology>
    </subcellularLocation>
</comment>
<feature type="transmembrane region" description="Helical" evidence="5">
    <location>
        <begin position="28"/>
        <end position="45"/>
    </location>
</feature>
<evidence type="ECO:0000256" key="2">
    <source>
        <dbReference type="ARBA" id="ARBA00022692"/>
    </source>
</evidence>
<dbReference type="OrthoDB" id="1722138at2"/>
<dbReference type="GO" id="GO:0005886">
    <property type="term" value="C:plasma membrane"/>
    <property type="evidence" value="ECO:0007669"/>
    <property type="project" value="UniProtKB-ARBA"/>
</dbReference>
<reference evidence="6" key="1">
    <citation type="submission" date="2005-12" db="EMBL/GenBank/DDBJ databases">
        <title>Complete sequence of Moorella thermoacetica ATCC 39073.</title>
        <authorList>
            <consortium name="US DOE Joint Genome Institute"/>
            <person name="Copeland A."/>
            <person name="Lucas S."/>
            <person name="Lapidus A."/>
            <person name="Barry K."/>
            <person name="Detter J.C."/>
            <person name="Glavina T."/>
            <person name="Hammon N."/>
            <person name="Israni S."/>
            <person name="Pitluck S."/>
            <person name="Chertkov O."/>
            <person name="Saunders E.H."/>
            <person name="Brettin T."/>
            <person name="Bruce D."/>
            <person name="Han C."/>
            <person name="Tapia R."/>
            <person name="Gilna P."/>
            <person name="Schmutz J."/>
            <person name="Larimer F."/>
            <person name="Land M."/>
            <person name="Kyrpides N."/>
            <person name="Anderson I."/>
            <person name="Richardson P."/>
            <person name="Ragsdale S."/>
        </authorList>
    </citation>
    <scope>NUCLEOTIDE SEQUENCE</scope>
    <source>
        <strain evidence="6">ATCC 39073</strain>
    </source>
</reference>
<feature type="transmembrane region" description="Helical" evidence="5">
    <location>
        <begin position="213"/>
        <end position="232"/>
    </location>
</feature>
<feature type="transmembrane region" description="Helical" evidence="5">
    <location>
        <begin position="52"/>
        <end position="69"/>
    </location>
</feature>
<dbReference type="Pfam" id="PF02361">
    <property type="entry name" value="CbiQ"/>
    <property type="match status" value="1"/>
</dbReference>
<dbReference type="AlphaFoldDB" id="Q2RGT5"/>
<proteinExistence type="predicted"/>
<dbReference type="STRING" id="264732.Moth_2058"/>
<dbReference type="CDD" id="cd16914">
    <property type="entry name" value="EcfT"/>
    <property type="match status" value="1"/>
</dbReference>
<protein>
    <submittedName>
        <fullName evidence="6">Cobalt transport protein</fullName>
    </submittedName>
</protein>
<name>Q2RGT5_MOOTA</name>
<feature type="transmembrane region" description="Helical" evidence="5">
    <location>
        <begin position="167"/>
        <end position="192"/>
    </location>
</feature>
<feature type="transmembrane region" description="Helical" evidence="5">
    <location>
        <begin position="89"/>
        <end position="106"/>
    </location>
</feature>
<dbReference type="eggNOG" id="COG0619">
    <property type="taxonomic scope" value="Bacteria"/>
</dbReference>
<evidence type="ECO:0000256" key="3">
    <source>
        <dbReference type="ARBA" id="ARBA00022989"/>
    </source>
</evidence>
<dbReference type="HOGENOM" id="CLU_1188888_0_0_9"/>
<evidence type="ECO:0000256" key="4">
    <source>
        <dbReference type="ARBA" id="ARBA00023136"/>
    </source>
</evidence>
<evidence type="ECO:0000256" key="5">
    <source>
        <dbReference type="SAM" id="Phobius"/>
    </source>
</evidence>
<organism evidence="6">
    <name type="scientific">Moorella thermoacetica (strain ATCC 39073 / JCM 9320)</name>
    <dbReference type="NCBI Taxonomy" id="264732"/>
    <lineage>
        <taxon>Bacteria</taxon>
        <taxon>Bacillati</taxon>
        <taxon>Bacillota</taxon>
        <taxon>Clostridia</taxon>
        <taxon>Neomoorellales</taxon>
        <taxon>Neomoorellaceae</taxon>
        <taxon>Neomoorella</taxon>
    </lineage>
</organism>
<dbReference type="EMBL" id="CP000232">
    <property type="protein sequence ID" value="ABC20354.1"/>
    <property type="molecule type" value="Genomic_DNA"/>
</dbReference>
<gene>
    <name evidence="6" type="ordered locus">Moth_2058</name>
</gene>
<accession>Q2RGT5</accession>
<dbReference type="PATRIC" id="fig|264732.11.peg.2234"/>
<dbReference type="EnsemblBacteria" id="ABC20354">
    <property type="protein sequence ID" value="ABC20354"/>
    <property type="gene ID" value="Moth_2058"/>
</dbReference>
<evidence type="ECO:0000313" key="6">
    <source>
        <dbReference type="EMBL" id="ABC20354.1"/>
    </source>
</evidence>
<keyword evidence="4 5" id="KW-0472">Membrane</keyword>
<dbReference type="InterPro" id="IPR003339">
    <property type="entry name" value="ABC/ECF_trnsptr_transmembrane"/>
</dbReference>
<sequence length="233" mass="26365">MTIRVETRAIMAIIALLAVTIIPTWKQLAANLVALLIFATFTGVFKEVVKRLWPCASLLAAMLIIHSLFNPANQHYWWVFDLEGTVYALRLALRLLCILIILHYLISTTPPFEFVKLFNKIHPDLGMIVSMFLAIMPALQKQFITTLEIQEVRGLIKTNSLPARLRAYLAVLVPIVIHSINHAYSLAQLLYLRGYSGRHIGLAREPAKRSEKVAIGLSAVYLLANVLVAYRWY</sequence>
<evidence type="ECO:0000256" key="1">
    <source>
        <dbReference type="ARBA" id="ARBA00004141"/>
    </source>
</evidence>